<proteinExistence type="predicted"/>
<comment type="caution">
    <text evidence="1">The sequence shown here is derived from an EMBL/GenBank/DDBJ whole genome shotgun (WGS) entry which is preliminary data.</text>
</comment>
<sequence length="93" mass="10538">MWDFLFKRLKSYCGSPSTTTTRKNTVNAVGYGNFNWTVISPSPTNPKYGSVIREFYKLEATAVTQAKTQVQKTILVLVGNRMRIITQSMQETP</sequence>
<protein>
    <submittedName>
        <fullName evidence="1">Uncharacterized protein</fullName>
    </submittedName>
</protein>
<dbReference type="EMBL" id="ANJA01000587">
    <property type="protein sequence ID" value="ETO82982.1"/>
    <property type="molecule type" value="Genomic_DNA"/>
</dbReference>
<evidence type="ECO:0000313" key="2">
    <source>
        <dbReference type="Proteomes" id="UP000028582"/>
    </source>
</evidence>
<reference evidence="1 2" key="1">
    <citation type="submission" date="2013-11" db="EMBL/GenBank/DDBJ databases">
        <title>The Genome Sequence of Phytophthora parasitica P1976.</title>
        <authorList>
            <consortium name="The Broad Institute Genomics Platform"/>
            <person name="Russ C."/>
            <person name="Tyler B."/>
            <person name="Panabieres F."/>
            <person name="Shan W."/>
            <person name="Tripathy S."/>
            <person name="Grunwald N."/>
            <person name="Machado M."/>
            <person name="Johnson C.S."/>
            <person name="Walker B."/>
            <person name="Young S."/>
            <person name="Zeng Q."/>
            <person name="Gargeya S."/>
            <person name="Fitzgerald M."/>
            <person name="Haas B."/>
            <person name="Abouelleil A."/>
            <person name="Allen A.W."/>
            <person name="Alvarado L."/>
            <person name="Arachchi H.M."/>
            <person name="Berlin A.M."/>
            <person name="Chapman S.B."/>
            <person name="Gainer-Dewar J."/>
            <person name="Goldberg J."/>
            <person name="Griggs A."/>
            <person name="Gujja S."/>
            <person name="Hansen M."/>
            <person name="Howarth C."/>
            <person name="Imamovic A."/>
            <person name="Ireland A."/>
            <person name="Larimer J."/>
            <person name="McCowan C."/>
            <person name="Murphy C."/>
            <person name="Pearson M."/>
            <person name="Poon T.W."/>
            <person name="Priest M."/>
            <person name="Roberts A."/>
            <person name="Saif S."/>
            <person name="Shea T."/>
            <person name="Sisk P."/>
            <person name="Sykes S."/>
            <person name="Wortman J."/>
            <person name="Nusbaum C."/>
            <person name="Birren B."/>
        </authorList>
    </citation>
    <scope>NUCLEOTIDE SEQUENCE [LARGE SCALE GENOMIC DNA]</scope>
    <source>
        <strain evidence="1 2">P1976</strain>
    </source>
</reference>
<name>A0A081AVS1_PHYNI</name>
<evidence type="ECO:0000313" key="1">
    <source>
        <dbReference type="EMBL" id="ETO82982.1"/>
    </source>
</evidence>
<gene>
    <name evidence="1" type="ORF">F444_02931</name>
</gene>
<organism evidence="1 2">
    <name type="scientific">Phytophthora nicotianae P1976</name>
    <dbReference type="NCBI Taxonomy" id="1317066"/>
    <lineage>
        <taxon>Eukaryota</taxon>
        <taxon>Sar</taxon>
        <taxon>Stramenopiles</taxon>
        <taxon>Oomycota</taxon>
        <taxon>Peronosporomycetes</taxon>
        <taxon>Peronosporales</taxon>
        <taxon>Peronosporaceae</taxon>
        <taxon>Phytophthora</taxon>
    </lineage>
</organism>
<accession>A0A081AVS1</accession>
<dbReference type="AlphaFoldDB" id="A0A081AVS1"/>
<dbReference type="Proteomes" id="UP000028582">
    <property type="component" value="Unassembled WGS sequence"/>
</dbReference>